<dbReference type="InterPro" id="IPR036861">
    <property type="entry name" value="Endochitinase-like_sf"/>
</dbReference>
<evidence type="ECO:0000256" key="8">
    <source>
        <dbReference type="PROSITE-ProRule" id="PRU00261"/>
    </source>
</evidence>
<dbReference type="PROSITE" id="PS50948">
    <property type="entry name" value="PAN"/>
    <property type="match status" value="1"/>
</dbReference>
<keyword evidence="7" id="KW-0170">Cobalt</keyword>
<dbReference type="PANTHER" id="PTHR46471:SF2">
    <property type="entry name" value="CHITIN DEACETYLASE-RELATED"/>
    <property type="match status" value="1"/>
</dbReference>
<dbReference type="STRING" id="708187.A0A1Q8RVP1"/>
<dbReference type="GO" id="GO:0008061">
    <property type="term" value="F:chitin binding"/>
    <property type="evidence" value="ECO:0007669"/>
    <property type="project" value="UniProtKB-UniRule"/>
</dbReference>
<evidence type="ECO:0000256" key="6">
    <source>
        <dbReference type="ARBA" id="ARBA00023277"/>
    </source>
</evidence>
<feature type="chain" id="PRO_5012977349" evidence="9">
    <location>
        <begin position="19"/>
        <end position="354"/>
    </location>
</feature>
<evidence type="ECO:0000259" key="10">
    <source>
        <dbReference type="PROSITE" id="PS50941"/>
    </source>
</evidence>
<dbReference type="PROSITE" id="PS50941">
    <property type="entry name" value="CHIT_BIND_I_2"/>
    <property type="match status" value="4"/>
</dbReference>
<evidence type="ECO:0000256" key="5">
    <source>
        <dbReference type="ARBA" id="ARBA00022801"/>
    </source>
</evidence>
<proteinExistence type="predicted"/>
<feature type="domain" description="Chitin-binding type-1" evidence="10">
    <location>
        <begin position="131"/>
        <end position="177"/>
    </location>
</feature>
<comment type="caution">
    <text evidence="8">Lacks conserved residue(s) required for the propagation of feature annotation.</text>
</comment>
<organism evidence="12 13">
    <name type="scientific">Colletotrichum chlorophyti</name>
    <dbReference type="NCBI Taxonomy" id="708187"/>
    <lineage>
        <taxon>Eukaryota</taxon>
        <taxon>Fungi</taxon>
        <taxon>Dikarya</taxon>
        <taxon>Ascomycota</taxon>
        <taxon>Pezizomycotina</taxon>
        <taxon>Sordariomycetes</taxon>
        <taxon>Hypocreomycetidae</taxon>
        <taxon>Glomerellales</taxon>
        <taxon>Glomerellaceae</taxon>
        <taxon>Colletotrichum</taxon>
    </lineage>
</organism>
<evidence type="ECO:0000256" key="2">
    <source>
        <dbReference type="ARBA" id="ARBA00022669"/>
    </source>
</evidence>
<dbReference type="Proteomes" id="UP000186583">
    <property type="component" value="Unassembled WGS sequence"/>
</dbReference>
<feature type="domain" description="Chitin-binding type-1" evidence="10">
    <location>
        <begin position="23"/>
        <end position="66"/>
    </location>
</feature>
<dbReference type="SUPFAM" id="SSF57016">
    <property type="entry name" value="Plant lectins/antimicrobial peptides"/>
    <property type="match status" value="4"/>
</dbReference>
<keyword evidence="8" id="KW-1015">Disulfide bond</keyword>
<feature type="disulfide bond" evidence="8">
    <location>
        <begin position="93"/>
        <end position="107"/>
    </location>
</feature>
<evidence type="ECO:0000256" key="9">
    <source>
        <dbReference type="SAM" id="SignalP"/>
    </source>
</evidence>
<keyword evidence="13" id="KW-1185">Reference proteome</keyword>
<feature type="domain" description="Chitin-binding type-1" evidence="10">
    <location>
        <begin position="74"/>
        <end position="120"/>
    </location>
</feature>
<sequence>MVMMHVGGLLFLAGIAAAVVSPDNSCGGSNAYTCPGSLCCSQYNWCGVSDAHCGAGCQTRFGTCNLGSSKISPDGTCGGTTGYTCTGSTHGNCCSRWGYCGNTDEHCLNACQSSFGDCSSITVGGKSVSQDGTCGGTAGFTCQGSTYGDCCSQWGYCGKSTDHCGTGCQASFGTCPATGGGAAATTSAARPASTGAKTSPDGSCGGSNGYTCAAGKCCSKNGWCDTTSDYCGFGCQAAFSPGTCSPCPGATCAGTVTGNPTCTANNNYCWTVNSKKFQITCGRLASGSFIASVDATSLGDCISKCAANAACVAASFYQGSSTTCSLLGTYQGPANGNSAGGQQNHAYVRSPNCG</sequence>
<feature type="disulfide bond" evidence="8">
    <location>
        <begin position="39"/>
        <end position="53"/>
    </location>
</feature>
<evidence type="ECO:0000256" key="7">
    <source>
        <dbReference type="ARBA" id="ARBA00023285"/>
    </source>
</evidence>
<dbReference type="OrthoDB" id="1193027at2759"/>
<comment type="cofactor">
    <cofactor evidence="1">
        <name>Co(2+)</name>
        <dbReference type="ChEBI" id="CHEBI:48828"/>
    </cofactor>
</comment>
<feature type="domain" description="Apple" evidence="11">
    <location>
        <begin position="269"/>
        <end position="353"/>
    </location>
</feature>
<keyword evidence="6" id="KW-0119">Carbohydrate metabolism</keyword>
<dbReference type="InterPro" id="IPR001002">
    <property type="entry name" value="Chitin-bd_1"/>
</dbReference>
<evidence type="ECO:0000313" key="13">
    <source>
        <dbReference type="Proteomes" id="UP000186583"/>
    </source>
</evidence>
<dbReference type="CDD" id="cd00035">
    <property type="entry name" value="ChtBD1"/>
    <property type="match status" value="1"/>
</dbReference>
<feature type="disulfide bond" evidence="8">
    <location>
        <begin position="212"/>
        <end position="224"/>
    </location>
</feature>
<feature type="disulfide bond" evidence="8">
    <location>
        <begin position="34"/>
        <end position="46"/>
    </location>
</feature>
<dbReference type="EMBL" id="MPGH01000088">
    <property type="protein sequence ID" value="OLN88290.1"/>
    <property type="molecule type" value="Genomic_DNA"/>
</dbReference>
<dbReference type="CDD" id="cd11618">
    <property type="entry name" value="ChtBD1_1"/>
    <property type="match status" value="1"/>
</dbReference>
<evidence type="ECO:0000256" key="1">
    <source>
        <dbReference type="ARBA" id="ARBA00001941"/>
    </source>
</evidence>
<dbReference type="PANTHER" id="PTHR46471">
    <property type="entry name" value="CHITIN DEACETYLASE"/>
    <property type="match status" value="1"/>
</dbReference>
<dbReference type="SMART" id="SM00270">
    <property type="entry name" value="ChtBD1"/>
    <property type="match status" value="4"/>
</dbReference>
<comment type="caution">
    <text evidence="12">The sequence shown here is derived from an EMBL/GenBank/DDBJ whole genome shotgun (WGS) entry which is preliminary data.</text>
</comment>
<gene>
    <name evidence="12" type="primary">Lectin-B</name>
    <name evidence="12" type="ORF">CCHL11_00195</name>
</gene>
<evidence type="ECO:0000256" key="4">
    <source>
        <dbReference type="ARBA" id="ARBA00022729"/>
    </source>
</evidence>
<keyword evidence="2 8" id="KW-0147">Chitin-binding</keyword>
<name>A0A1Q8RVP1_9PEZI</name>
<feature type="disulfide bond" evidence="8">
    <location>
        <begin position="150"/>
        <end position="164"/>
    </location>
</feature>
<dbReference type="AlphaFoldDB" id="A0A1Q8RVP1"/>
<dbReference type="GO" id="GO:0046872">
    <property type="term" value="F:metal ion binding"/>
    <property type="evidence" value="ECO:0007669"/>
    <property type="project" value="UniProtKB-KW"/>
</dbReference>
<keyword evidence="3" id="KW-0479">Metal-binding</keyword>
<keyword evidence="5" id="KW-0378">Hydrolase</keyword>
<evidence type="ECO:0000259" key="11">
    <source>
        <dbReference type="PROSITE" id="PS50948"/>
    </source>
</evidence>
<protein>
    <submittedName>
        <fullName evidence="12">Lectin-B</fullName>
    </submittedName>
</protein>
<reference evidence="12 13" key="1">
    <citation type="submission" date="2016-11" db="EMBL/GenBank/DDBJ databases">
        <title>Draft Genome Assembly of Colletotrichum chlorophyti a pathogen of herbaceous plants.</title>
        <authorList>
            <person name="Gan P."/>
            <person name="Narusaka M."/>
            <person name="Tsushima A."/>
            <person name="Narusaka Y."/>
            <person name="Takano Y."/>
            <person name="Shirasu K."/>
        </authorList>
    </citation>
    <scope>NUCLEOTIDE SEQUENCE [LARGE SCALE GENOMIC DNA]</scope>
    <source>
        <strain evidence="12 13">NTL11</strain>
    </source>
</reference>
<feature type="disulfide bond" evidence="8">
    <location>
        <begin position="217"/>
        <end position="231"/>
    </location>
</feature>
<accession>A0A1Q8RVP1</accession>
<evidence type="ECO:0000313" key="12">
    <source>
        <dbReference type="EMBL" id="OLN88290.1"/>
    </source>
</evidence>
<dbReference type="Gene3D" id="3.30.60.10">
    <property type="entry name" value="Endochitinase-like"/>
    <property type="match status" value="4"/>
</dbReference>
<feature type="domain" description="Chitin-binding type-1" evidence="10">
    <location>
        <begin position="201"/>
        <end position="246"/>
    </location>
</feature>
<feature type="signal peptide" evidence="9">
    <location>
        <begin position="1"/>
        <end position="18"/>
    </location>
</feature>
<keyword evidence="4 9" id="KW-0732">Signal</keyword>
<dbReference type="InterPro" id="IPR003609">
    <property type="entry name" value="Pan_app"/>
</dbReference>
<dbReference type="GO" id="GO:0016787">
    <property type="term" value="F:hydrolase activity"/>
    <property type="evidence" value="ECO:0007669"/>
    <property type="project" value="UniProtKB-KW"/>
</dbReference>
<evidence type="ECO:0000256" key="3">
    <source>
        <dbReference type="ARBA" id="ARBA00022723"/>
    </source>
</evidence>
<dbReference type="Pfam" id="PF00187">
    <property type="entry name" value="Chitin_bind_1"/>
    <property type="match status" value="2"/>
</dbReference>